<dbReference type="GO" id="GO:0015833">
    <property type="term" value="P:peptide transport"/>
    <property type="evidence" value="ECO:0007669"/>
    <property type="project" value="TreeGrafter"/>
</dbReference>
<evidence type="ECO:0000256" key="5">
    <source>
        <dbReference type="SAM" id="SignalP"/>
    </source>
</evidence>
<dbReference type="AlphaFoldDB" id="A0A6C0GIM5"/>
<gene>
    <name evidence="7" type="ORF">GXP67_15270</name>
</gene>
<proteinExistence type="inferred from homology"/>
<dbReference type="GO" id="GO:0030288">
    <property type="term" value="C:outer membrane-bounded periplasmic space"/>
    <property type="evidence" value="ECO:0007669"/>
    <property type="project" value="UniProtKB-ARBA"/>
</dbReference>
<name>A0A6C0GIM5_9BACT</name>
<dbReference type="Pfam" id="PF00496">
    <property type="entry name" value="SBP_bac_5"/>
    <property type="match status" value="1"/>
</dbReference>
<keyword evidence="4 5" id="KW-0732">Signal</keyword>
<dbReference type="Gene3D" id="3.90.76.10">
    <property type="entry name" value="Dipeptide-binding Protein, Domain 1"/>
    <property type="match status" value="1"/>
</dbReference>
<dbReference type="PIRSF" id="PIRSF002741">
    <property type="entry name" value="MppA"/>
    <property type="match status" value="1"/>
</dbReference>
<dbReference type="PROSITE" id="PS51257">
    <property type="entry name" value="PROKAR_LIPOPROTEIN"/>
    <property type="match status" value="1"/>
</dbReference>
<evidence type="ECO:0000313" key="7">
    <source>
        <dbReference type="EMBL" id="QHT67901.1"/>
    </source>
</evidence>
<organism evidence="7 8">
    <name type="scientific">Rhodocytophaga rosea</name>
    <dbReference type="NCBI Taxonomy" id="2704465"/>
    <lineage>
        <taxon>Bacteria</taxon>
        <taxon>Pseudomonadati</taxon>
        <taxon>Bacteroidota</taxon>
        <taxon>Cytophagia</taxon>
        <taxon>Cytophagales</taxon>
        <taxon>Rhodocytophagaceae</taxon>
        <taxon>Rhodocytophaga</taxon>
    </lineage>
</organism>
<evidence type="ECO:0000256" key="2">
    <source>
        <dbReference type="ARBA" id="ARBA00005695"/>
    </source>
</evidence>
<dbReference type="Proteomes" id="UP000480178">
    <property type="component" value="Chromosome"/>
</dbReference>
<feature type="signal peptide" evidence="5">
    <location>
        <begin position="1"/>
        <end position="20"/>
    </location>
</feature>
<dbReference type="EMBL" id="CP048222">
    <property type="protein sequence ID" value="QHT67901.1"/>
    <property type="molecule type" value="Genomic_DNA"/>
</dbReference>
<dbReference type="CDD" id="cd00995">
    <property type="entry name" value="PBP2_NikA_DppA_OppA_like"/>
    <property type="match status" value="1"/>
</dbReference>
<dbReference type="RefSeq" id="WP_162443923.1">
    <property type="nucleotide sequence ID" value="NZ_CP048222.1"/>
</dbReference>
<evidence type="ECO:0000256" key="1">
    <source>
        <dbReference type="ARBA" id="ARBA00004196"/>
    </source>
</evidence>
<evidence type="ECO:0000256" key="3">
    <source>
        <dbReference type="ARBA" id="ARBA00022448"/>
    </source>
</evidence>
<dbReference type="SUPFAM" id="SSF53850">
    <property type="entry name" value="Periplasmic binding protein-like II"/>
    <property type="match status" value="1"/>
</dbReference>
<comment type="similarity">
    <text evidence="2">Belongs to the bacterial solute-binding protein 5 family.</text>
</comment>
<dbReference type="GO" id="GO:1904680">
    <property type="term" value="F:peptide transmembrane transporter activity"/>
    <property type="evidence" value="ECO:0007669"/>
    <property type="project" value="TreeGrafter"/>
</dbReference>
<dbReference type="Gene3D" id="3.10.105.10">
    <property type="entry name" value="Dipeptide-binding Protein, Domain 3"/>
    <property type="match status" value="1"/>
</dbReference>
<evidence type="ECO:0000256" key="4">
    <source>
        <dbReference type="ARBA" id="ARBA00022729"/>
    </source>
</evidence>
<sequence length="590" mass="66919">MKLTYYILLFIAILSSCESASNTSSSEANTPKEAKGGRNYGGVFRISEAEYIKSLYPPNITDAFSYRVATQIYEGLFKFDQTNLNVINCLAESHEIDANGTLYTIKLKKGVFFHDDASFSDGKGREMTAEDVKYCFTQICTQHTDNQSFSIFKDILKGANKYFEASAGGKKPSFEIEGIKVLDKYTVQLQLEKPSSILLFNLARPGTFIYPKEAYDKYGVDMRIRTVGTGPYKLSEADVDEGVSLVLKKHNRYHGVDKHGNQLPFLDAVSIQFIKDKKIELFEFKKGNLDMLYRLPTEYIIEILEEINNPSGSNGEYAQFELQRAPEMITQFLSFHTQEGVFKNKNVRKAFSFAINRDLILEQILNGEGFAAGNHGVTPPSFNNYDINKIKGYSLNIDSARYYLDKAGFPNGKGFPEITLQLNAEGERNTNVAVEVQKQLKDNLNINIKLNVVPLAQLIENSISGNFAFTRTAWQADFPSAENFLWLFYGKEVPSSSSEKSFPNIMRYKSSAFDKLYDQALNAKSVEEANSYFLQAEQILMNDAPIVVLWYDEGYRLIQSYVKNFPNNPMQYRDLSEVYLEQAKDSTKDL</sequence>
<feature type="chain" id="PRO_5025609529" evidence="5">
    <location>
        <begin position="21"/>
        <end position="590"/>
    </location>
</feature>
<comment type="subcellular location">
    <subcellularLocation>
        <location evidence="1">Cell envelope</location>
    </subcellularLocation>
</comment>
<dbReference type="InterPro" id="IPR030678">
    <property type="entry name" value="Peptide/Ni-bd"/>
</dbReference>
<feature type="domain" description="Solute-binding protein family 5" evidence="6">
    <location>
        <begin position="86"/>
        <end position="491"/>
    </location>
</feature>
<keyword evidence="3" id="KW-0813">Transport</keyword>
<accession>A0A6C0GIM5</accession>
<keyword evidence="8" id="KW-1185">Reference proteome</keyword>
<reference evidence="7 8" key="1">
    <citation type="submission" date="2020-01" db="EMBL/GenBank/DDBJ databases">
        <authorList>
            <person name="Kim M.K."/>
        </authorList>
    </citation>
    <scope>NUCLEOTIDE SEQUENCE [LARGE SCALE GENOMIC DNA]</scope>
    <source>
        <strain evidence="7 8">172606-1</strain>
    </source>
</reference>
<dbReference type="PANTHER" id="PTHR30290:SF10">
    <property type="entry name" value="PERIPLASMIC OLIGOPEPTIDE-BINDING PROTEIN-RELATED"/>
    <property type="match status" value="1"/>
</dbReference>
<protein>
    <submittedName>
        <fullName evidence="7">ABC transporter substrate-binding protein</fullName>
    </submittedName>
</protein>
<dbReference type="PANTHER" id="PTHR30290">
    <property type="entry name" value="PERIPLASMIC BINDING COMPONENT OF ABC TRANSPORTER"/>
    <property type="match status" value="1"/>
</dbReference>
<dbReference type="GO" id="GO:0043190">
    <property type="term" value="C:ATP-binding cassette (ABC) transporter complex"/>
    <property type="evidence" value="ECO:0007669"/>
    <property type="project" value="InterPro"/>
</dbReference>
<dbReference type="Gene3D" id="3.40.190.10">
    <property type="entry name" value="Periplasmic binding protein-like II"/>
    <property type="match status" value="1"/>
</dbReference>
<dbReference type="InterPro" id="IPR039424">
    <property type="entry name" value="SBP_5"/>
</dbReference>
<evidence type="ECO:0000313" key="8">
    <source>
        <dbReference type="Proteomes" id="UP000480178"/>
    </source>
</evidence>
<evidence type="ECO:0000259" key="6">
    <source>
        <dbReference type="Pfam" id="PF00496"/>
    </source>
</evidence>
<dbReference type="KEGG" id="rhoz:GXP67_15270"/>
<dbReference type="InterPro" id="IPR000914">
    <property type="entry name" value="SBP_5_dom"/>
</dbReference>